<dbReference type="RefSeq" id="WP_109837610.1">
    <property type="nucleotide sequence ID" value="NZ_QGKM01000026.1"/>
</dbReference>
<dbReference type="Pfam" id="PF01381">
    <property type="entry name" value="HTH_3"/>
    <property type="match status" value="1"/>
</dbReference>
<dbReference type="CDD" id="cd00093">
    <property type="entry name" value="HTH_XRE"/>
    <property type="match status" value="1"/>
</dbReference>
<proteinExistence type="predicted"/>
<evidence type="ECO:0000313" key="3">
    <source>
        <dbReference type="Proteomes" id="UP000245539"/>
    </source>
</evidence>
<dbReference type="AlphaFoldDB" id="A0A317CGX0"/>
<dbReference type="Gene3D" id="1.10.260.40">
    <property type="entry name" value="lambda repressor-like DNA-binding domains"/>
    <property type="match status" value="1"/>
</dbReference>
<comment type="caution">
    <text evidence="2">The sequence shown here is derived from an EMBL/GenBank/DDBJ whole genome shotgun (WGS) entry which is preliminary data.</text>
</comment>
<dbReference type="SMART" id="SM00530">
    <property type="entry name" value="HTH_XRE"/>
    <property type="match status" value="1"/>
</dbReference>
<dbReference type="EMBL" id="QGKM01000026">
    <property type="protein sequence ID" value="PWQ97381.1"/>
    <property type="molecule type" value="Genomic_DNA"/>
</dbReference>
<dbReference type="InterPro" id="IPR010982">
    <property type="entry name" value="Lambda_DNA-bd_dom_sf"/>
</dbReference>
<keyword evidence="3" id="KW-1185">Reference proteome</keyword>
<dbReference type="PROSITE" id="PS50943">
    <property type="entry name" value="HTH_CROC1"/>
    <property type="match status" value="1"/>
</dbReference>
<accession>A0A317CGX0</accession>
<reference evidence="2 3" key="1">
    <citation type="submission" date="2018-05" db="EMBL/GenBank/DDBJ databases">
        <title>Leucothrix arctica sp. nov., isolated from Arctic seawater.</title>
        <authorList>
            <person name="Choi A."/>
            <person name="Baek K."/>
        </authorList>
    </citation>
    <scope>NUCLEOTIDE SEQUENCE [LARGE SCALE GENOMIC DNA]</scope>
    <source>
        <strain evidence="2 3">JCM 18388</strain>
    </source>
</reference>
<dbReference type="Proteomes" id="UP000245539">
    <property type="component" value="Unassembled WGS sequence"/>
</dbReference>
<evidence type="ECO:0000259" key="1">
    <source>
        <dbReference type="PROSITE" id="PS50943"/>
    </source>
</evidence>
<evidence type="ECO:0000313" key="2">
    <source>
        <dbReference type="EMBL" id="PWQ97381.1"/>
    </source>
</evidence>
<gene>
    <name evidence="2" type="ORF">DKW60_10485</name>
</gene>
<dbReference type="InterPro" id="IPR001387">
    <property type="entry name" value="Cro/C1-type_HTH"/>
</dbReference>
<name>A0A317CGX0_9GAMM</name>
<sequence length="105" mass="11841">MHPLLKQIKARRLALKLKQSDMLLRAGLSRQQYQQIESKGNPRLNTLELVADGLDSELLLIPNDKLKAVQAILDGTAYEYSTPLTDPIEVEEDPWKGLLEDVSDD</sequence>
<dbReference type="GO" id="GO:0003677">
    <property type="term" value="F:DNA binding"/>
    <property type="evidence" value="ECO:0007669"/>
    <property type="project" value="InterPro"/>
</dbReference>
<dbReference type="SUPFAM" id="SSF47413">
    <property type="entry name" value="lambda repressor-like DNA-binding domains"/>
    <property type="match status" value="1"/>
</dbReference>
<protein>
    <submittedName>
        <fullName evidence="2">Transcriptional regulator</fullName>
    </submittedName>
</protein>
<organism evidence="2 3">
    <name type="scientific">Leucothrix pacifica</name>
    <dbReference type="NCBI Taxonomy" id="1247513"/>
    <lineage>
        <taxon>Bacteria</taxon>
        <taxon>Pseudomonadati</taxon>
        <taxon>Pseudomonadota</taxon>
        <taxon>Gammaproteobacteria</taxon>
        <taxon>Thiotrichales</taxon>
        <taxon>Thiotrichaceae</taxon>
        <taxon>Leucothrix</taxon>
    </lineage>
</organism>
<dbReference type="OrthoDB" id="9801039at2"/>
<feature type="domain" description="HTH cro/C1-type" evidence="1">
    <location>
        <begin position="8"/>
        <end position="61"/>
    </location>
</feature>